<reference evidence="1" key="1">
    <citation type="submission" date="2021-06" db="EMBL/GenBank/DDBJ databases">
        <title>Comparative genomics, transcriptomics and evolutionary studies reveal genomic signatures of adaptation to plant cell wall in hemibiotrophic fungi.</title>
        <authorList>
            <consortium name="DOE Joint Genome Institute"/>
            <person name="Baroncelli R."/>
            <person name="Diaz J.F."/>
            <person name="Benocci T."/>
            <person name="Peng M."/>
            <person name="Battaglia E."/>
            <person name="Haridas S."/>
            <person name="Andreopoulos W."/>
            <person name="Labutti K."/>
            <person name="Pangilinan J."/>
            <person name="Floch G.L."/>
            <person name="Makela M.R."/>
            <person name="Henrissat B."/>
            <person name="Grigoriev I.V."/>
            <person name="Crouch J.A."/>
            <person name="De Vries R.P."/>
            <person name="Sukno S.A."/>
            <person name="Thon M.R."/>
        </authorList>
    </citation>
    <scope>NUCLEOTIDE SEQUENCE</scope>
    <source>
        <strain evidence="1">MAFF235873</strain>
    </source>
</reference>
<dbReference type="Proteomes" id="UP001232148">
    <property type="component" value="Unassembled WGS sequence"/>
</dbReference>
<accession>A0AAD9M5G5</accession>
<evidence type="ECO:0000313" key="1">
    <source>
        <dbReference type="EMBL" id="KAK2032517.1"/>
    </source>
</evidence>
<protein>
    <submittedName>
        <fullName evidence="1">Uncharacterized protein</fullName>
    </submittedName>
</protein>
<dbReference type="EMBL" id="MU842830">
    <property type="protein sequence ID" value="KAK2032517.1"/>
    <property type="molecule type" value="Genomic_DNA"/>
</dbReference>
<gene>
    <name evidence="1" type="ORF">LX32DRAFT_189783</name>
</gene>
<proteinExistence type="predicted"/>
<name>A0AAD9M5G5_9PEZI</name>
<comment type="caution">
    <text evidence="1">The sequence shown here is derived from an EMBL/GenBank/DDBJ whole genome shotgun (WGS) entry which is preliminary data.</text>
</comment>
<sequence length="148" mass="16398">MLRQALAALPTLSRRACDFAGEGEGHSCSGAGGSLETKLLVSECRYEVPVPRQAGWQGWDRILPPFRVGQDYSSDIAEVRRLVLNTLFFTCFALSPFIRPVQSPIRYIGTHSSVELSPHLTENDNNKKVLPTHKAIKKIQSLVTLPHS</sequence>
<organism evidence="1 2">
    <name type="scientific">Colletotrichum zoysiae</name>
    <dbReference type="NCBI Taxonomy" id="1216348"/>
    <lineage>
        <taxon>Eukaryota</taxon>
        <taxon>Fungi</taxon>
        <taxon>Dikarya</taxon>
        <taxon>Ascomycota</taxon>
        <taxon>Pezizomycotina</taxon>
        <taxon>Sordariomycetes</taxon>
        <taxon>Hypocreomycetidae</taxon>
        <taxon>Glomerellales</taxon>
        <taxon>Glomerellaceae</taxon>
        <taxon>Colletotrichum</taxon>
        <taxon>Colletotrichum graminicola species complex</taxon>
    </lineage>
</organism>
<keyword evidence="2" id="KW-1185">Reference proteome</keyword>
<dbReference type="AlphaFoldDB" id="A0AAD9M5G5"/>
<evidence type="ECO:0000313" key="2">
    <source>
        <dbReference type="Proteomes" id="UP001232148"/>
    </source>
</evidence>